<keyword evidence="2" id="KW-0808">Transferase</keyword>
<dbReference type="PRINTS" id="PR00508">
    <property type="entry name" value="S21N4MTFRASE"/>
</dbReference>
<feature type="non-terminal residue" evidence="5">
    <location>
        <position position="1"/>
    </location>
</feature>
<evidence type="ECO:0000256" key="2">
    <source>
        <dbReference type="ARBA" id="ARBA00022679"/>
    </source>
</evidence>
<feature type="region of interest" description="Disordered" evidence="3">
    <location>
        <begin position="171"/>
        <end position="193"/>
    </location>
</feature>
<accession>X1MMK1</accession>
<proteinExistence type="predicted"/>
<organism evidence="5">
    <name type="scientific">marine sediment metagenome</name>
    <dbReference type="NCBI Taxonomy" id="412755"/>
    <lineage>
        <taxon>unclassified sequences</taxon>
        <taxon>metagenomes</taxon>
        <taxon>ecological metagenomes</taxon>
    </lineage>
</organism>
<dbReference type="Pfam" id="PF01555">
    <property type="entry name" value="N6_N4_Mtase"/>
    <property type="match status" value="1"/>
</dbReference>
<evidence type="ECO:0000313" key="5">
    <source>
        <dbReference type="EMBL" id="GAI32877.1"/>
    </source>
</evidence>
<keyword evidence="1" id="KW-0489">Methyltransferase</keyword>
<comment type="caution">
    <text evidence="5">The sequence shown here is derived from an EMBL/GenBank/DDBJ whole genome shotgun (WGS) entry which is preliminary data.</text>
</comment>
<evidence type="ECO:0000256" key="1">
    <source>
        <dbReference type="ARBA" id="ARBA00022603"/>
    </source>
</evidence>
<dbReference type="EMBL" id="BARV01029573">
    <property type="protein sequence ID" value="GAI32877.1"/>
    <property type="molecule type" value="Genomic_DNA"/>
</dbReference>
<dbReference type="Gene3D" id="3.40.50.150">
    <property type="entry name" value="Vaccinia Virus protein VP39"/>
    <property type="match status" value="1"/>
</dbReference>
<dbReference type="AlphaFoldDB" id="X1MMK1"/>
<dbReference type="GO" id="GO:0032259">
    <property type="term" value="P:methylation"/>
    <property type="evidence" value="ECO:0007669"/>
    <property type="project" value="UniProtKB-KW"/>
</dbReference>
<protein>
    <recommendedName>
        <fullName evidence="4">DNA methylase N-4/N-6 domain-containing protein</fullName>
    </recommendedName>
</protein>
<dbReference type="InterPro" id="IPR001091">
    <property type="entry name" value="RM_Methyltransferase"/>
</dbReference>
<gene>
    <name evidence="5" type="ORF">S06H3_47125</name>
</gene>
<evidence type="ECO:0000259" key="4">
    <source>
        <dbReference type="Pfam" id="PF01555"/>
    </source>
</evidence>
<dbReference type="GO" id="GO:0003677">
    <property type="term" value="F:DNA binding"/>
    <property type="evidence" value="ECO:0007669"/>
    <property type="project" value="InterPro"/>
</dbReference>
<feature type="domain" description="DNA methylase N-4/N-6" evidence="4">
    <location>
        <begin position="162"/>
        <end position="254"/>
    </location>
</feature>
<evidence type="ECO:0000256" key="3">
    <source>
        <dbReference type="SAM" id="MobiDB-lite"/>
    </source>
</evidence>
<dbReference type="InterPro" id="IPR029063">
    <property type="entry name" value="SAM-dependent_MTases_sf"/>
</dbReference>
<dbReference type="InterPro" id="IPR002941">
    <property type="entry name" value="DNA_methylase_N4/N6"/>
</dbReference>
<name>X1MMK1_9ZZZZ</name>
<feature type="non-terminal residue" evidence="5">
    <location>
        <position position="257"/>
    </location>
</feature>
<dbReference type="GO" id="GO:0008170">
    <property type="term" value="F:N-methyltransferase activity"/>
    <property type="evidence" value="ECO:0007669"/>
    <property type="project" value="InterPro"/>
</dbReference>
<dbReference type="SUPFAM" id="SSF53335">
    <property type="entry name" value="S-adenosyl-L-methionine-dependent methyltransferases"/>
    <property type="match status" value="1"/>
</dbReference>
<sequence>ANTYVDQALKNRHGITWLDGCRIPIIGADYKGIGGGGVHGVGKKIDNKVYGEYEKRVDIDHSQGRFPANLLVSDDVLNDGRVSKSQPHAHDHKNLTQIYGGGKGLGQESASGFSEYNDSGSFSRYFNLDAWWHERFKKLPKEVQKVFPFLIVPKASKSEKDKGLNQFEEKMEGDGRKTLQPDTPQQRNIHHKHKNYHPTCKPIALMSYLITLGSRKGDIVLDMYIGSGTTALSARLNNRRFIGFENNKEYYNISLQR</sequence>
<reference evidence="5" key="1">
    <citation type="journal article" date="2014" name="Front. Microbiol.">
        <title>High frequency of phylogenetically diverse reductive dehalogenase-homologous genes in deep subseafloor sedimentary metagenomes.</title>
        <authorList>
            <person name="Kawai M."/>
            <person name="Futagami T."/>
            <person name="Toyoda A."/>
            <person name="Takaki Y."/>
            <person name="Nishi S."/>
            <person name="Hori S."/>
            <person name="Arai W."/>
            <person name="Tsubouchi T."/>
            <person name="Morono Y."/>
            <person name="Uchiyama I."/>
            <person name="Ito T."/>
            <person name="Fujiyama A."/>
            <person name="Inagaki F."/>
            <person name="Takami H."/>
        </authorList>
    </citation>
    <scope>NUCLEOTIDE SEQUENCE</scope>
    <source>
        <strain evidence="5">Expedition CK06-06</strain>
    </source>
</reference>